<protein>
    <submittedName>
        <fullName evidence="1">Uncharacterized protein</fullName>
    </submittedName>
</protein>
<dbReference type="KEGG" id="gur:Gura_3418"/>
<keyword evidence="2" id="KW-1185">Reference proteome</keyword>
<dbReference type="HOGENOM" id="CLU_1893211_0_0_7"/>
<name>A5G706_GEOUR</name>
<reference evidence="1 2" key="1">
    <citation type="submission" date="2007-05" db="EMBL/GenBank/DDBJ databases">
        <title>Complete sequence of Geobacter uraniireducens Rf4.</title>
        <authorList>
            <consortium name="US DOE Joint Genome Institute"/>
            <person name="Copeland A."/>
            <person name="Lucas S."/>
            <person name="Lapidus A."/>
            <person name="Barry K."/>
            <person name="Detter J.C."/>
            <person name="Glavina del Rio T."/>
            <person name="Hammon N."/>
            <person name="Israni S."/>
            <person name="Dalin E."/>
            <person name="Tice H."/>
            <person name="Pitluck S."/>
            <person name="Chertkov O."/>
            <person name="Brettin T."/>
            <person name="Bruce D."/>
            <person name="Han C."/>
            <person name="Schmutz J."/>
            <person name="Larimer F."/>
            <person name="Land M."/>
            <person name="Hauser L."/>
            <person name="Kyrpides N."/>
            <person name="Mikhailova N."/>
            <person name="Shelobolina E."/>
            <person name="Aklujkar M."/>
            <person name="Lovley D."/>
            <person name="Richardson P."/>
        </authorList>
    </citation>
    <scope>NUCLEOTIDE SEQUENCE [LARGE SCALE GENOMIC DNA]</scope>
    <source>
        <strain evidence="1 2">Rf4</strain>
    </source>
</reference>
<sequence>MVIQRNIPLSVKVERISNFLNRGGIMKQQPFVIEDYEVSIIEDVYLLAGLLTLDSTIHYSPRRNSAGRVVFEVHGRIADDMGRLYAGEPASLATYINHLKSLRAAIFALKRPVNDMGALRQDSAGYMQKVGRVR</sequence>
<evidence type="ECO:0000313" key="2">
    <source>
        <dbReference type="Proteomes" id="UP000006695"/>
    </source>
</evidence>
<gene>
    <name evidence="1" type="ordered locus">Gura_3418</name>
</gene>
<dbReference type="EMBL" id="CP000698">
    <property type="protein sequence ID" value="ABQ27574.1"/>
    <property type="molecule type" value="Genomic_DNA"/>
</dbReference>
<dbReference type="Proteomes" id="UP000006695">
    <property type="component" value="Chromosome"/>
</dbReference>
<accession>A5G706</accession>
<organism evidence="1 2">
    <name type="scientific">Geotalea uraniireducens (strain Rf4)</name>
    <name type="common">Geobacter uraniireducens</name>
    <dbReference type="NCBI Taxonomy" id="351605"/>
    <lineage>
        <taxon>Bacteria</taxon>
        <taxon>Pseudomonadati</taxon>
        <taxon>Thermodesulfobacteriota</taxon>
        <taxon>Desulfuromonadia</taxon>
        <taxon>Geobacterales</taxon>
        <taxon>Geobacteraceae</taxon>
        <taxon>Geotalea</taxon>
    </lineage>
</organism>
<dbReference type="AlphaFoldDB" id="A5G706"/>
<proteinExistence type="predicted"/>
<evidence type="ECO:0000313" key="1">
    <source>
        <dbReference type="EMBL" id="ABQ27574.1"/>
    </source>
</evidence>